<evidence type="ECO:0000313" key="4">
    <source>
        <dbReference type="EMBL" id="RHL45823.1"/>
    </source>
</evidence>
<evidence type="ECO:0000313" key="2">
    <source>
        <dbReference type="EMBL" id="RHA54766.1"/>
    </source>
</evidence>
<evidence type="ECO:0000313" key="7">
    <source>
        <dbReference type="Proteomes" id="UP000284779"/>
    </source>
</evidence>
<evidence type="ECO:0000313" key="8">
    <source>
        <dbReference type="Proteomes" id="UP000285740"/>
    </source>
</evidence>
<proteinExistence type="predicted"/>
<evidence type="ECO:0000313" key="6">
    <source>
        <dbReference type="Proteomes" id="UP000284598"/>
    </source>
</evidence>
<dbReference type="GeneID" id="66466820"/>
<keyword evidence="7" id="KW-1185">Reference proteome</keyword>
<accession>A0A413S0Q1</accession>
<dbReference type="InterPro" id="IPR036356">
    <property type="entry name" value="ERp29_C_sf"/>
</dbReference>
<dbReference type="EMBL" id="QSFD01000008">
    <property type="protein sequence ID" value="RHA17692.1"/>
    <property type="molecule type" value="Genomic_DNA"/>
</dbReference>
<organism evidence="2 6">
    <name type="scientific">Eubacterium ventriosum</name>
    <dbReference type="NCBI Taxonomy" id="39496"/>
    <lineage>
        <taxon>Bacteria</taxon>
        <taxon>Bacillati</taxon>
        <taxon>Bacillota</taxon>
        <taxon>Clostridia</taxon>
        <taxon>Eubacteriales</taxon>
        <taxon>Eubacteriaceae</taxon>
        <taxon>Eubacterium</taxon>
    </lineage>
</organism>
<sequence length="97" mass="11113">MINNKWMENPVLSDISTEKMEVLTKILNGAGDMDAKQMLTYFIKETNQASKNGINFTDKETDAILEVLKADMSPEEIKRIDTIKRMVSMLGKRKKMN</sequence>
<dbReference type="Proteomes" id="UP000284598">
    <property type="component" value="Unassembled WGS sequence"/>
</dbReference>
<evidence type="ECO:0000313" key="3">
    <source>
        <dbReference type="EMBL" id="RHA77916.1"/>
    </source>
</evidence>
<comment type="caution">
    <text evidence="2">The sequence shown here is derived from an EMBL/GenBank/DDBJ whole genome shotgun (WGS) entry which is preliminary data.</text>
</comment>
<dbReference type="EMBL" id="QSFO01000006">
    <property type="protein sequence ID" value="RHA54766.1"/>
    <property type="molecule type" value="Genomic_DNA"/>
</dbReference>
<dbReference type="Proteomes" id="UP000285740">
    <property type="component" value="Unassembled WGS sequence"/>
</dbReference>
<dbReference type="SUPFAM" id="SSF47933">
    <property type="entry name" value="ERP29 C domain-like"/>
    <property type="match status" value="1"/>
</dbReference>
<dbReference type="EMBL" id="QSFV01000038">
    <property type="protein sequence ID" value="RHA77916.1"/>
    <property type="molecule type" value="Genomic_DNA"/>
</dbReference>
<gene>
    <name evidence="4" type="ORF">DW018_06145</name>
    <name evidence="3" type="ORF">DW918_09445</name>
    <name evidence="2" type="ORF">DW929_05985</name>
    <name evidence="1" type="ORF">DW944_08655</name>
</gene>
<dbReference type="EMBL" id="QROT01000004">
    <property type="protein sequence ID" value="RHL45823.1"/>
    <property type="molecule type" value="Genomic_DNA"/>
</dbReference>
<protein>
    <submittedName>
        <fullName evidence="2">Uncharacterized protein</fullName>
    </submittedName>
</protein>
<evidence type="ECO:0000313" key="5">
    <source>
        <dbReference type="Proteomes" id="UP000283314"/>
    </source>
</evidence>
<dbReference type="Proteomes" id="UP000283314">
    <property type="component" value="Unassembled WGS sequence"/>
</dbReference>
<dbReference type="AlphaFoldDB" id="A0A413S0Q1"/>
<reference evidence="5 6" key="1">
    <citation type="submission" date="2018-08" db="EMBL/GenBank/DDBJ databases">
        <title>A genome reference for cultivated species of the human gut microbiota.</title>
        <authorList>
            <person name="Zou Y."/>
            <person name="Xue W."/>
            <person name="Luo G."/>
        </authorList>
    </citation>
    <scope>NUCLEOTIDE SEQUENCE [LARGE SCALE GENOMIC DNA]</scope>
    <source>
        <strain evidence="4 5">AF37-4</strain>
        <strain evidence="3 8">AM42-30</strain>
        <strain evidence="2 6">AM43-2</strain>
        <strain evidence="1 7">AM44-11BH</strain>
    </source>
</reference>
<evidence type="ECO:0000313" key="1">
    <source>
        <dbReference type="EMBL" id="RHA17692.1"/>
    </source>
</evidence>
<dbReference type="Proteomes" id="UP000284779">
    <property type="component" value="Unassembled WGS sequence"/>
</dbReference>
<name>A0A413S0Q1_9FIRM</name>
<dbReference type="RefSeq" id="WP_117901361.1">
    <property type="nucleotide sequence ID" value="NZ_CABJDQ010000004.1"/>
</dbReference>